<evidence type="ECO:0000313" key="3">
    <source>
        <dbReference type="EMBL" id="MBN9413760.1"/>
    </source>
</evidence>
<accession>A0A8J7PK67</accession>
<reference evidence="3" key="1">
    <citation type="submission" date="2021-02" db="EMBL/GenBank/DDBJ databases">
        <title>Thiocyanate and organic carbon inputs drive convergent selection for specific autotrophic Afipia and Thiobacillus strains within complex microbiomes.</title>
        <authorList>
            <person name="Huddy R.J."/>
            <person name="Sachdeva R."/>
            <person name="Kadzinga F."/>
            <person name="Kantor R.S."/>
            <person name="Harrison S.T.L."/>
            <person name="Banfield J.F."/>
        </authorList>
    </citation>
    <scope>NUCLEOTIDE SEQUENCE</scope>
    <source>
        <strain evidence="3">SCN18_10_11_15_R4_P_38_20</strain>
    </source>
</reference>
<feature type="region of interest" description="Disordered" evidence="1">
    <location>
        <begin position="274"/>
        <end position="308"/>
    </location>
</feature>
<gene>
    <name evidence="3" type="ORF">J0H12_07590</name>
</gene>
<feature type="non-terminal residue" evidence="3">
    <location>
        <position position="308"/>
    </location>
</feature>
<feature type="signal peptide" evidence="2">
    <location>
        <begin position="1"/>
        <end position="24"/>
    </location>
</feature>
<organism evidence="3 4">
    <name type="scientific">Candidatus Paracaedimonas acanthamoebae</name>
    <dbReference type="NCBI Taxonomy" id="244581"/>
    <lineage>
        <taxon>Bacteria</taxon>
        <taxon>Pseudomonadati</taxon>
        <taxon>Pseudomonadota</taxon>
        <taxon>Alphaproteobacteria</taxon>
        <taxon>Holosporales</taxon>
        <taxon>Caedimonadaceae</taxon>
        <taxon>Candidatus Paracaedimonas</taxon>
    </lineage>
</organism>
<proteinExistence type="predicted"/>
<keyword evidence="2" id="KW-0732">Signal</keyword>
<comment type="caution">
    <text evidence="3">The sequence shown here is derived from an EMBL/GenBank/DDBJ whole genome shotgun (WGS) entry which is preliminary data.</text>
</comment>
<dbReference type="Proteomes" id="UP000664414">
    <property type="component" value="Unassembled WGS sequence"/>
</dbReference>
<dbReference type="AlphaFoldDB" id="A0A8J7PK67"/>
<name>A0A8J7PK67_9PROT</name>
<feature type="compositionally biased region" description="Acidic residues" evidence="1">
    <location>
        <begin position="299"/>
        <end position="308"/>
    </location>
</feature>
<evidence type="ECO:0000313" key="4">
    <source>
        <dbReference type="Proteomes" id="UP000664414"/>
    </source>
</evidence>
<evidence type="ECO:0000256" key="1">
    <source>
        <dbReference type="SAM" id="MobiDB-lite"/>
    </source>
</evidence>
<protein>
    <submittedName>
        <fullName evidence="3">Uncharacterized protein</fullName>
    </submittedName>
</protein>
<dbReference type="EMBL" id="JAFKGL010000045">
    <property type="protein sequence ID" value="MBN9413760.1"/>
    <property type="molecule type" value="Genomic_DNA"/>
</dbReference>
<evidence type="ECO:0000256" key="2">
    <source>
        <dbReference type="SAM" id="SignalP"/>
    </source>
</evidence>
<sequence>MQKKLVGTTALALLLSITSFKVQASSYYLEDDDFMSLPSGKAVQIELDDIIMQTPLQKSTNLPQNQVPQPFFSPVENDHSALISLLASSTVMEAQQKKAIKIALPQLQDNPLNLNVVPLPPVVPIQMAQPQEPDVVPEVNIEEEQVPLPAVLPAQVAQPQEPDVVPEVNIEEEQVPLPAVLPAQMAQPQEPDVVPEVNIEEEQVPLPAVLPAQVAQPQKPDVALEENVEEVQIPLPPVLPLQMAQPEELDVVPQEDIEEDDAFKNLGNFFDEEEEMKIIPPAPSDDEEEEMKIIPPAPSDDEEEEMKI</sequence>
<feature type="chain" id="PRO_5035290882" evidence="2">
    <location>
        <begin position="25"/>
        <end position="308"/>
    </location>
</feature>